<reference evidence="5 6" key="1">
    <citation type="submission" date="2014-04" db="EMBL/GenBank/DDBJ databases">
        <authorList>
            <consortium name="DOE Joint Genome Institute"/>
            <person name="Kuo A."/>
            <person name="Tarkka M."/>
            <person name="Buscot F."/>
            <person name="Kohler A."/>
            <person name="Nagy L.G."/>
            <person name="Floudas D."/>
            <person name="Copeland A."/>
            <person name="Barry K.W."/>
            <person name="Cichocki N."/>
            <person name="Veneault-Fourrey C."/>
            <person name="LaButti K."/>
            <person name="Lindquist E.A."/>
            <person name="Lipzen A."/>
            <person name="Lundell T."/>
            <person name="Morin E."/>
            <person name="Murat C."/>
            <person name="Sun H."/>
            <person name="Tunlid A."/>
            <person name="Henrissat B."/>
            <person name="Grigoriev I.V."/>
            <person name="Hibbett D.S."/>
            <person name="Martin F."/>
            <person name="Nordberg H.P."/>
            <person name="Cantor M.N."/>
            <person name="Hua S.X."/>
        </authorList>
    </citation>
    <scope>NUCLEOTIDE SEQUENCE [LARGE SCALE GENOMIC DNA]</scope>
    <source>
        <strain evidence="5 6">F 1598</strain>
    </source>
</reference>
<keyword evidence="1" id="KW-0863">Zinc-finger</keyword>
<dbReference type="PROSITE" id="PS50089">
    <property type="entry name" value="ZF_RING_2"/>
    <property type="match status" value="1"/>
</dbReference>
<reference evidence="6" key="2">
    <citation type="submission" date="2015-01" db="EMBL/GenBank/DDBJ databases">
        <title>Evolutionary Origins and Diversification of the Mycorrhizal Mutualists.</title>
        <authorList>
            <consortium name="DOE Joint Genome Institute"/>
            <consortium name="Mycorrhizal Genomics Consortium"/>
            <person name="Kohler A."/>
            <person name="Kuo A."/>
            <person name="Nagy L.G."/>
            <person name="Floudas D."/>
            <person name="Copeland A."/>
            <person name="Barry K.W."/>
            <person name="Cichocki N."/>
            <person name="Veneault-Fourrey C."/>
            <person name="LaButti K."/>
            <person name="Lindquist E.A."/>
            <person name="Lipzen A."/>
            <person name="Lundell T."/>
            <person name="Morin E."/>
            <person name="Murat C."/>
            <person name="Riley R."/>
            <person name="Ohm R."/>
            <person name="Sun H."/>
            <person name="Tunlid A."/>
            <person name="Henrissat B."/>
            <person name="Grigoriev I.V."/>
            <person name="Hibbett D.S."/>
            <person name="Martin F."/>
        </authorList>
    </citation>
    <scope>NUCLEOTIDE SEQUENCE [LARGE SCALE GENOMIC DNA]</scope>
    <source>
        <strain evidence="6">F 1598</strain>
    </source>
</reference>
<protein>
    <recommendedName>
        <fullName evidence="7">RING-type domain-containing protein</fullName>
    </recommendedName>
</protein>
<keyword evidence="6" id="KW-1185">Reference proteome</keyword>
<evidence type="ECO:0000256" key="1">
    <source>
        <dbReference type="PROSITE-ProRule" id="PRU00175"/>
    </source>
</evidence>
<proteinExistence type="predicted"/>
<dbReference type="PANTHER" id="PTHR23327:SF51">
    <property type="entry name" value="TRANSCRIPTIONAL REGULATOR OF YEAST FORM ADHERENCE 3"/>
    <property type="match status" value="1"/>
</dbReference>
<evidence type="ECO:0000256" key="2">
    <source>
        <dbReference type="SAM" id="MobiDB-lite"/>
    </source>
</evidence>
<dbReference type="Gene3D" id="3.30.40.10">
    <property type="entry name" value="Zinc/RING finger domain, C3HC4 (zinc finger)"/>
    <property type="match status" value="1"/>
</dbReference>
<accession>A0A0C3F5I7</accession>
<sequence length="515" mass="57308">MHFSKTYTELLLSLPPELRNNAIQYRQVILKKIINQVVNELTSLGLQPSVLQELLDHSDNVEAAVPSGRESVTSDTSQESLTKTSSLPRVVYELTSTPNSTEPRLRLRVKFQQQRSVSSHRESERLDAGSSDVGSLDDVAGYTQITSPKYVLISILTNFNPWRIGSVSSGNAATEGTKEFIIPLLSDTAFFQLLSTALQSLSTHLLNVHSEFIANLEALSRDISLSAHPVSSSSTVHPRSSSSHDVSVSFSSTIFAAGAKSDLYTWRELFQLYIEAEIFECVGEAHRGERTVEDSEAQLQAFVGRVTQRGLAKKLKLTQSRTALQTFLQLNLFILNIKKFQFASNEATRKILKKHAKRTALPLPETDDNNLSELALVPLPSTSLPRVLVQAIGETLLPIIPHLDDYTCLICTSIAFKPIRLRCGHLFCVRVVLLTVVYTDRCLVKMQKRNKGNCPMCRAPTVLTADRSNVDWALLNFMQDWFPVEAKAKLKANEREAAEEEMQDLGIDPHGCIIS</sequence>
<evidence type="ECO:0000259" key="3">
    <source>
        <dbReference type="PROSITE" id="PS50089"/>
    </source>
</evidence>
<dbReference type="SUPFAM" id="SSF57850">
    <property type="entry name" value="RING/U-box"/>
    <property type="match status" value="1"/>
</dbReference>
<feature type="region of interest" description="Disordered" evidence="2">
    <location>
        <begin position="65"/>
        <end position="84"/>
    </location>
</feature>
<dbReference type="InParanoid" id="A0A0C3F5I7"/>
<dbReference type="GO" id="GO:0008270">
    <property type="term" value="F:zinc ion binding"/>
    <property type="evidence" value="ECO:0007669"/>
    <property type="project" value="UniProtKB-KW"/>
</dbReference>
<organism evidence="5 6">
    <name type="scientific">Piloderma croceum (strain F 1598)</name>
    <dbReference type="NCBI Taxonomy" id="765440"/>
    <lineage>
        <taxon>Eukaryota</taxon>
        <taxon>Fungi</taxon>
        <taxon>Dikarya</taxon>
        <taxon>Basidiomycota</taxon>
        <taxon>Agaricomycotina</taxon>
        <taxon>Agaricomycetes</taxon>
        <taxon>Agaricomycetidae</taxon>
        <taxon>Atheliales</taxon>
        <taxon>Atheliaceae</taxon>
        <taxon>Piloderma</taxon>
    </lineage>
</organism>
<feature type="region of interest" description="Disordered" evidence="2">
    <location>
        <begin position="111"/>
        <end position="132"/>
    </location>
</feature>
<dbReference type="OrthoDB" id="5588846at2759"/>
<dbReference type="InterPro" id="IPR004331">
    <property type="entry name" value="SPX_dom"/>
</dbReference>
<feature type="domain" description="SPX" evidence="4">
    <location>
        <begin position="1"/>
        <end position="369"/>
    </location>
</feature>
<dbReference type="STRING" id="765440.A0A0C3F5I7"/>
<dbReference type="AlphaFoldDB" id="A0A0C3F5I7"/>
<keyword evidence="1" id="KW-0479">Metal-binding</keyword>
<dbReference type="InterPro" id="IPR013083">
    <property type="entry name" value="Znf_RING/FYVE/PHD"/>
</dbReference>
<name>A0A0C3F5I7_PILCF</name>
<gene>
    <name evidence="5" type="ORF">PILCRDRAFT_92234</name>
</gene>
<dbReference type="PROSITE" id="PS51382">
    <property type="entry name" value="SPX"/>
    <property type="match status" value="1"/>
</dbReference>
<dbReference type="Pfam" id="PF03105">
    <property type="entry name" value="SPX"/>
    <property type="match status" value="1"/>
</dbReference>
<evidence type="ECO:0000259" key="4">
    <source>
        <dbReference type="PROSITE" id="PS51382"/>
    </source>
</evidence>
<dbReference type="Proteomes" id="UP000054166">
    <property type="component" value="Unassembled WGS sequence"/>
</dbReference>
<keyword evidence="1" id="KW-0862">Zinc</keyword>
<dbReference type="PANTHER" id="PTHR23327">
    <property type="entry name" value="RING FINGER PROTEIN 127"/>
    <property type="match status" value="1"/>
</dbReference>
<dbReference type="HOGENOM" id="CLU_017137_2_1_1"/>
<evidence type="ECO:0000313" key="6">
    <source>
        <dbReference type="Proteomes" id="UP000054166"/>
    </source>
</evidence>
<dbReference type="EMBL" id="KN833050">
    <property type="protein sequence ID" value="KIM75116.1"/>
    <property type="molecule type" value="Genomic_DNA"/>
</dbReference>
<feature type="compositionally biased region" description="Polar residues" evidence="2">
    <location>
        <begin position="70"/>
        <end position="84"/>
    </location>
</feature>
<feature type="domain" description="RING-type" evidence="3">
    <location>
        <begin position="408"/>
        <end position="458"/>
    </location>
</feature>
<dbReference type="InterPro" id="IPR001841">
    <property type="entry name" value="Znf_RING"/>
</dbReference>
<evidence type="ECO:0008006" key="7">
    <source>
        <dbReference type="Google" id="ProtNLM"/>
    </source>
</evidence>
<evidence type="ECO:0000313" key="5">
    <source>
        <dbReference type="EMBL" id="KIM75116.1"/>
    </source>
</evidence>